<comment type="cofactor">
    <cofactor evidence="11 12">
        <name>FMNH2</name>
        <dbReference type="ChEBI" id="CHEBI:57618"/>
    </cofactor>
    <text evidence="11 12">Reduced FMN (FMNH(2)).</text>
</comment>
<evidence type="ECO:0000256" key="4">
    <source>
        <dbReference type="ARBA" id="ARBA00022605"/>
    </source>
</evidence>
<feature type="binding site" evidence="11">
    <location>
        <begin position="306"/>
        <end position="310"/>
    </location>
    <ligand>
        <name>FMN</name>
        <dbReference type="ChEBI" id="CHEBI:58210"/>
    </ligand>
</feature>
<feature type="binding site" evidence="11">
    <location>
        <position position="291"/>
    </location>
    <ligand>
        <name>FMN</name>
        <dbReference type="ChEBI" id="CHEBI:58210"/>
    </ligand>
</feature>
<name>A0ABT0MC37_9BACL</name>
<evidence type="ECO:0000256" key="12">
    <source>
        <dbReference type="RuleBase" id="RU000605"/>
    </source>
</evidence>
<sequence>MSSSWGRQIKLTVFGESHGPAIGGVVDGLPPGLAVDFDQINQEMQRRVPGRHQWSSRRHETDTYEVLSGLFHDKTTGTPLSFLIRNHDAKSKDYTELLNVPRPGHADYTGAARYHGYQDYRGGGHFSGRLTAPIVFAGSIARQLLALKDIQIGAHIRSIGSISDQLFDPIHPAADLFHDLAKKQFPVISDACGNRMQQLIESARKDCDSVGGIIEAAAVSVPAGVGSPIFDALESILSSILFAIPAIKGVSFGDGFGISRLRGSEANDPYDKIADHDGIVTTSNHNGGILGGITNGMPILFQVAVKPTASIAKKQRSVNLMTGKTTDLIVKGRHDPCIVPRAVPVVEAAAAFALLDVITQIKGLEYWL</sequence>
<keyword evidence="10 11" id="KW-0456">Lyase</keyword>
<dbReference type="InterPro" id="IPR020541">
    <property type="entry name" value="Chorismate_synthase_CS"/>
</dbReference>
<evidence type="ECO:0000256" key="2">
    <source>
        <dbReference type="ARBA" id="ARBA00008014"/>
    </source>
</evidence>
<evidence type="ECO:0000256" key="7">
    <source>
        <dbReference type="ARBA" id="ARBA00022827"/>
    </source>
</evidence>
<reference evidence="13 14" key="1">
    <citation type="submission" date="2022-05" db="EMBL/GenBank/DDBJ databases">
        <title>Sporolactobacillus sp nov CPB3-1, isolated from tree bark (Mangifera indica L.).</title>
        <authorList>
            <person name="Phuengjayaem S."/>
            <person name="Tanasupawat S."/>
        </authorList>
    </citation>
    <scope>NUCLEOTIDE SEQUENCE [LARGE SCALE GENOMIC DNA]</scope>
    <source>
        <strain evidence="13 14">CPB3-1</strain>
    </source>
</reference>
<dbReference type="EC" id="4.2.3.5" evidence="3 11"/>
<evidence type="ECO:0000313" key="13">
    <source>
        <dbReference type="EMBL" id="MCL1631900.1"/>
    </source>
</evidence>
<comment type="function">
    <text evidence="11">Catalyzes the anti-1,4-elimination of the C-3 phosphate and the C-6 proR hydrogen from 5-enolpyruvylshikimate-3-phosphate (EPSP) to yield chorismate, which is the branch point compound that serves as the starting substrate for the three terminal pathways of aromatic amino acid biosynthesis. This reaction introduces a second double bond into the aromatic ring system.</text>
</comment>
<dbReference type="SUPFAM" id="SSF103263">
    <property type="entry name" value="Chorismate synthase, AroC"/>
    <property type="match status" value="1"/>
</dbReference>
<comment type="subunit">
    <text evidence="11">Homotetramer.</text>
</comment>
<dbReference type="PANTHER" id="PTHR21085:SF0">
    <property type="entry name" value="CHORISMATE SYNTHASE"/>
    <property type="match status" value="1"/>
</dbReference>
<dbReference type="Gene3D" id="3.60.150.10">
    <property type="entry name" value="Chorismate synthase AroC"/>
    <property type="match status" value="1"/>
</dbReference>
<evidence type="ECO:0000256" key="5">
    <source>
        <dbReference type="ARBA" id="ARBA00022630"/>
    </source>
</evidence>
<evidence type="ECO:0000313" key="14">
    <source>
        <dbReference type="Proteomes" id="UP001203004"/>
    </source>
</evidence>
<comment type="pathway">
    <text evidence="1 11 12">Metabolic intermediate biosynthesis; chorismate biosynthesis; chorismate from D-erythrose 4-phosphate and phosphoenolpyruvate: step 7/7.</text>
</comment>
<keyword evidence="8 11" id="KW-0521">NADP</keyword>
<evidence type="ECO:0000256" key="6">
    <source>
        <dbReference type="ARBA" id="ARBA00022643"/>
    </source>
</evidence>
<dbReference type="GO" id="GO:0004107">
    <property type="term" value="F:chorismate synthase activity"/>
    <property type="evidence" value="ECO:0007669"/>
    <property type="project" value="UniProtKB-EC"/>
</dbReference>
<evidence type="ECO:0000256" key="11">
    <source>
        <dbReference type="HAMAP-Rule" id="MF_00300"/>
    </source>
</evidence>
<keyword evidence="4 11" id="KW-0028">Amino-acid biosynthesis</keyword>
<comment type="catalytic activity">
    <reaction evidence="11 12">
        <text>5-O-(1-carboxyvinyl)-3-phosphoshikimate = chorismate + phosphate</text>
        <dbReference type="Rhea" id="RHEA:21020"/>
        <dbReference type="ChEBI" id="CHEBI:29748"/>
        <dbReference type="ChEBI" id="CHEBI:43474"/>
        <dbReference type="ChEBI" id="CHEBI:57701"/>
        <dbReference type="EC" id="4.2.3.5"/>
    </reaction>
</comment>
<accession>A0ABT0MC37</accession>
<dbReference type="PANTHER" id="PTHR21085">
    <property type="entry name" value="CHORISMATE SYNTHASE"/>
    <property type="match status" value="1"/>
</dbReference>
<keyword evidence="9 11" id="KW-0057">Aromatic amino acid biosynthesis</keyword>
<gene>
    <name evidence="11 13" type="primary">aroC</name>
    <name evidence="13" type="ORF">M3N64_08035</name>
</gene>
<dbReference type="CDD" id="cd07304">
    <property type="entry name" value="Chorismate_synthase"/>
    <property type="match status" value="1"/>
</dbReference>
<evidence type="ECO:0000256" key="8">
    <source>
        <dbReference type="ARBA" id="ARBA00022857"/>
    </source>
</evidence>
<comment type="caution">
    <text evidence="11">Lacks conserved residue(s) required for the propagation of feature annotation.</text>
</comment>
<evidence type="ECO:0000256" key="3">
    <source>
        <dbReference type="ARBA" id="ARBA00013036"/>
    </source>
</evidence>
<dbReference type="NCBIfam" id="NF003793">
    <property type="entry name" value="PRK05382.1"/>
    <property type="match status" value="1"/>
</dbReference>
<feature type="binding site" evidence="11">
    <location>
        <position position="333"/>
    </location>
    <ligand>
        <name>FMN</name>
        <dbReference type="ChEBI" id="CHEBI:58210"/>
    </ligand>
</feature>
<dbReference type="NCBIfam" id="TIGR00033">
    <property type="entry name" value="aroC"/>
    <property type="match status" value="1"/>
</dbReference>
<dbReference type="PROSITE" id="PS00788">
    <property type="entry name" value="CHORISMATE_SYNTHASE_2"/>
    <property type="match status" value="1"/>
</dbReference>
<protein>
    <recommendedName>
        <fullName evidence="3 11">Chorismate synthase</fullName>
        <shortName evidence="11">CS</shortName>
        <ecNumber evidence="3 11">4.2.3.5</ecNumber>
    </recommendedName>
    <alternativeName>
        <fullName evidence="11">5-enolpyruvylshikimate-3-phosphate phospholyase</fullName>
    </alternativeName>
</protein>
<dbReference type="Proteomes" id="UP001203004">
    <property type="component" value="Unassembled WGS sequence"/>
</dbReference>
<keyword evidence="6 11" id="KW-0288">FMN</keyword>
<dbReference type="PIRSF" id="PIRSF001456">
    <property type="entry name" value="Chorismate_synth"/>
    <property type="match status" value="1"/>
</dbReference>
<keyword evidence="5 11" id="KW-0285">Flavoprotein</keyword>
<feature type="binding site" evidence="11">
    <location>
        <position position="47"/>
    </location>
    <ligand>
        <name>NADP(+)</name>
        <dbReference type="ChEBI" id="CHEBI:58349"/>
    </ligand>
</feature>
<evidence type="ECO:0000256" key="10">
    <source>
        <dbReference type="ARBA" id="ARBA00023239"/>
    </source>
</evidence>
<dbReference type="EMBL" id="JAMAST010000007">
    <property type="protein sequence ID" value="MCL1631900.1"/>
    <property type="molecule type" value="Genomic_DNA"/>
</dbReference>
<evidence type="ECO:0000256" key="1">
    <source>
        <dbReference type="ARBA" id="ARBA00005044"/>
    </source>
</evidence>
<dbReference type="InterPro" id="IPR035904">
    <property type="entry name" value="Chorismate_synth_AroC_sf"/>
</dbReference>
<dbReference type="HAMAP" id="MF_00300">
    <property type="entry name" value="Chorismate_synth"/>
    <property type="match status" value="1"/>
</dbReference>
<proteinExistence type="inferred from homology"/>
<feature type="binding site" evidence="11">
    <location>
        <begin position="125"/>
        <end position="127"/>
    </location>
    <ligand>
        <name>FMN</name>
        <dbReference type="ChEBI" id="CHEBI:58210"/>
    </ligand>
</feature>
<keyword evidence="7 11" id="KW-0274">FAD</keyword>
<evidence type="ECO:0000256" key="9">
    <source>
        <dbReference type="ARBA" id="ARBA00023141"/>
    </source>
</evidence>
<comment type="similarity">
    <text evidence="2 11 12">Belongs to the chorismate synthase family.</text>
</comment>
<dbReference type="PROSITE" id="PS00789">
    <property type="entry name" value="CHORISMATE_SYNTHASE_3"/>
    <property type="match status" value="1"/>
</dbReference>
<dbReference type="InterPro" id="IPR000453">
    <property type="entry name" value="Chorismate_synth"/>
</dbReference>
<organism evidence="13 14">
    <name type="scientific">Sporolactobacillus mangiferae</name>
    <dbReference type="NCBI Taxonomy" id="2940498"/>
    <lineage>
        <taxon>Bacteria</taxon>
        <taxon>Bacillati</taxon>
        <taxon>Bacillota</taxon>
        <taxon>Bacilli</taxon>
        <taxon>Bacillales</taxon>
        <taxon>Sporolactobacillaceae</taxon>
        <taxon>Sporolactobacillus</taxon>
    </lineage>
</organism>
<comment type="caution">
    <text evidence="13">The sequence shown here is derived from an EMBL/GenBank/DDBJ whole genome shotgun (WGS) entry which is preliminary data.</text>
</comment>
<keyword evidence="14" id="KW-1185">Reference proteome</keyword>
<dbReference type="PROSITE" id="PS00787">
    <property type="entry name" value="CHORISMATE_SYNTHASE_1"/>
    <property type="match status" value="1"/>
</dbReference>
<dbReference type="RefSeq" id="WP_249100791.1">
    <property type="nucleotide sequence ID" value="NZ_JAMAST010000007.1"/>
</dbReference>
<dbReference type="Pfam" id="PF01264">
    <property type="entry name" value="Chorismate_synt"/>
    <property type="match status" value="1"/>
</dbReference>